<organism evidence="1 2">
    <name type="scientific">Paxillus rubicundulus Ve08.2h10</name>
    <dbReference type="NCBI Taxonomy" id="930991"/>
    <lineage>
        <taxon>Eukaryota</taxon>
        <taxon>Fungi</taxon>
        <taxon>Dikarya</taxon>
        <taxon>Basidiomycota</taxon>
        <taxon>Agaricomycotina</taxon>
        <taxon>Agaricomycetes</taxon>
        <taxon>Agaricomycetidae</taxon>
        <taxon>Boletales</taxon>
        <taxon>Paxilineae</taxon>
        <taxon>Paxillaceae</taxon>
        <taxon>Paxillus</taxon>
    </lineage>
</organism>
<sequence length="333" mass="37907">MGSMRKYETVPGFFAQDNDPGVVNELQLPHYGSSTEKTLPRFGLIDESLDRWTQFAAKIEQLNKTAAPGVHYKVFFLGRHGQGVHNVAEAKYGTKVGHRLGGFDLGYFCFDLFSMRLTGMGKVGFRFVGGLIASFDDRIRYWAKLNGDGDLVWGPDAQLTQLGVQQAKDARLEWEKERQFHIPLPEFLYTSPLTRAIQTNQITFGDTLGLRPTVVENIREHNGVHTCDKRRTRSEIQKDFPEIHFEQGFTEEDLLWAPDYRETYANIDLRVRDVLDMIFDNDSEAEDKLKFISITTHGGFIGGFLRVCNHRPWILPTGGVIPIVVKGYGEMRN</sequence>
<name>A0A0D0E9X0_9AGAM</name>
<dbReference type="GO" id="GO:0016791">
    <property type="term" value="F:phosphatase activity"/>
    <property type="evidence" value="ECO:0007669"/>
    <property type="project" value="TreeGrafter"/>
</dbReference>
<keyword evidence="2" id="KW-1185">Reference proteome</keyword>
<dbReference type="AlphaFoldDB" id="A0A0D0E9X0"/>
<dbReference type="SUPFAM" id="SSF53254">
    <property type="entry name" value="Phosphoglycerate mutase-like"/>
    <property type="match status" value="1"/>
</dbReference>
<dbReference type="FunCoup" id="A0A0D0E9X0">
    <property type="interactions" value="305"/>
</dbReference>
<dbReference type="Proteomes" id="UP000054538">
    <property type="component" value="Unassembled WGS sequence"/>
</dbReference>
<dbReference type="InterPro" id="IPR050275">
    <property type="entry name" value="PGM_Phosphatase"/>
</dbReference>
<dbReference type="PANTHER" id="PTHR48100">
    <property type="entry name" value="BROAD-SPECIFICITY PHOSPHATASE YOR283W-RELATED"/>
    <property type="match status" value="1"/>
</dbReference>
<dbReference type="SMART" id="SM00855">
    <property type="entry name" value="PGAM"/>
    <property type="match status" value="1"/>
</dbReference>
<evidence type="ECO:0000313" key="2">
    <source>
        <dbReference type="Proteomes" id="UP000054538"/>
    </source>
</evidence>
<gene>
    <name evidence="1" type="ORF">PAXRUDRAFT_826293</name>
</gene>
<reference evidence="1 2" key="1">
    <citation type="submission" date="2014-04" db="EMBL/GenBank/DDBJ databases">
        <authorList>
            <consortium name="DOE Joint Genome Institute"/>
            <person name="Kuo A."/>
            <person name="Kohler A."/>
            <person name="Jargeat P."/>
            <person name="Nagy L.G."/>
            <person name="Floudas D."/>
            <person name="Copeland A."/>
            <person name="Barry K.W."/>
            <person name="Cichocki N."/>
            <person name="Veneault-Fourrey C."/>
            <person name="LaButti K."/>
            <person name="Lindquist E.A."/>
            <person name="Lipzen A."/>
            <person name="Lundell T."/>
            <person name="Morin E."/>
            <person name="Murat C."/>
            <person name="Sun H."/>
            <person name="Tunlid A."/>
            <person name="Henrissat B."/>
            <person name="Grigoriev I.V."/>
            <person name="Hibbett D.S."/>
            <person name="Martin F."/>
            <person name="Nordberg H.P."/>
            <person name="Cantor M.N."/>
            <person name="Hua S.X."/>
        </authorList>
    </citation>
    <scope>NUCLEOTIDE SEQUENCE [LARGE SCALE GENOMIC DNA]</scope>
    <source>
        <strain evidence="1 2">Ve08.2h10</strain>
    </source>
</reference>
<dbReference type="GO" id="GO:0005737">
    <property type="term" value="C:cytoplasm"/>
    <property type="evidence" value="ECO:0007669"/>
    <property type="project" value="TreeGrafter"/>
</dbReference>
<dbReference type="CDD" id="cd07067">
    <property type="entry name" value="HP_PGM_like"/>
    <property type="match status" value="1"/>
</dbReference>
<dbReference type="OrthoDB" id="496981at2759"/>
<dbReference type="Gene3D" id="3.40.50.1240">
    <property type="entry name" value="Phosphoglycerate mutase-like"/>
    <property type="match status" value="1"/>
</dbReference>
<dbReference type="EMBL" id="KN825002">
    <property type="protein sequence ID" value="KIK96135.1"/>
    <property type="molecule type" value="Genomic_DNA"/>
</dbReference>
<dbReference type="InterPro" id="IPR029033">
    <property type="entry name" value="His_PPase_superfam"/>
</dbReference>
<protein>
    <submittedName>
        <fullName evidence="1">Unplaced genomic scaffold scaffold_180, whole genome shotgun sequence</fullName>
    </submittedName>
</protein>
<proteinExistence type="predicted"/>
<dbReference type="Pfam" id="PF00300">
    <property type="entry name" value="His_Phos_1"/>
    <property type="match status" value="1"/>
</dbReference>
<accession>A0A0D0E9X0</accession>
<dbReference type="InParanoid" id="A0A0D0E9X0"/>
<dbReference type="HOGENOM" id="CLU_039184_0_0_1"/>
<evidence type="ECO:0000313" key="1">
    <source>
        <dbReference type="EMBL" id="KIK96135.1"/>
    </source>
</evidence>
<reference evidence="2" key="2">
    <citation type="submission" date="2015-01" db="EMBL/GenBank/DDBJ databases">
        <title>Evolutionary Origins and Diversification of the Mycorrhizal Mutualists.</title>
        <authorList>
            <consortium name="DOE Joint Genome Institute"/>
            <consortium name="Mycorrhizal Genomics Consortium"/>
            <person name="Kohler A."/>
            <person name="Kuo A."/>
            <person name="Nagy L.G."/>
            <person name="Floudas D."/>
            <person name="Copeland A."/>
            <person name="Barry K.W."/>
            <person name="Cichocki N."/>
            <person name="Veneault-Fourrey C."/>
            <person name="LaButti K."/>
            <person name="Lindquist E.A."/>
            <person name="Lipzen A."/>
            <person name="Lundell T."/>
            <person name="Morin E."/>
            <person name="Murat C."/>
            <person name="Riley R."/>
            <person name="Ohm R."/>
            <person name="Sun H."/>
            <person name="Tunlid A."/>
            <person name="Henrissat B."/>
            <person name="Grigoriev I.V."/>
            <person name="Hibbett D.S."/>
            <person name="Martin F."/>
        </authorList>
    </citation>
    <scope>NUCLEOTIDE SEQUENCE [LARGE SCALE GENOMIC DNA]</scope>
    <source>
        <strain evidence="2">Ve08.2h10</strain>
    </source>
</reference>
<dbReference type="PANTHER" id="PTHR48100:SF1">
    <property type="entry name" value="HISTIDINE PHOSPHATASE FAMILY PROTEIN-RELATED"/>
    <property type="match status" value="1"/>
</dbReference>
<dbReference type="InterPro" id="IPR013078">
    <property type="entry name" value="His_Pase_superF_clade-1"/>
</dbReference>